<name>A0A068FU29_AERHY</name>
<keyword evidence="2" id="KW-0808">Transferase</keyword>
<dbReference type="AlphaFoldDB" id="A0A068FU29"/>
<evidence type="ECO:0000259" key="1">
    <source>
        <dbReference type="Pfam" id="PF13439"/>
    </source>
</evidence>
<organism evidence="2">
    <name type="scientific">Aeromonas hydrophila</name>
    <dbReference type="NCBI Taxonomy" id="644"/>
    <lineage>
        <taxon>Bacteria</taxon>
        <taxon>Pseudomonadati</taxon>
        <taxon>Pseudomonadota</taxon>
        <taxon>Gammaproteobacteria</taxon>
        <taxon>Aeromonadales</taxon>
        <taxon>Aeromonadaceae</taxon>
        <taxon>Aeromonas</taxon>
    </lineage>
</organism>
<dbReference type="RefSeq" id="WP_408827286.1">
    <property type="nucleotide sequence ID" value="NZ_JBGWYG010000002.1"/>
</dbReference>
<accession>A0A068FU29</accession>
<dbReference type="Pfam" id="PF13439">
    <property type="entry name" value="Glyco_transf_4"/>
    <property type="match status" value="1"/>
</dbReference>
<dbReference type="Gene3D" id="3.40.50.2000">
    <property type="entry name" value="Glycogen Phosphorylase B"/>
    <property type="match status" value="2"/>
</dbReference>
<dbReference type="GO" id="GO:0016757">
    <property type="term" value="F:glycosyltransferase activity"/>
    <property type="evidence" value="ECO:0007669"/>
    <property type="project" value="UniProtKB-ARBA"/>
</dbReference>
<feature type="domain" description="Glycosyltransferase subfamily 4-like N-terminal" evidence="1">
    <location>
        <begin position="14"/>
        <end position="152"/>
    </location>
</feature>
<dbReference type="CDD" id="cd03801">
    <property type="entry name" value="GT4_PimA-like"/>
    <property type="match status" value="1"/>
</dbReference>
<dbReference type="PANTHER" id="PTHR45871">
    <property type="entry name" value="N-ACETYLGLUCOSAMINYL-PHOSPHATIDYLINOSITOL BIOSYNTHETIC PROTEIN"/>
    <property type="match status" value="1"/>
</dbReference>
<proteinExistence type="predicted"/>
<evidence type="ECO:0000313" key="2">
    <source>
        <dbReference type="EMBL" id="AID71053.1"/>
    </source>
</evidence>
<protein>
    <submittedName>
        <fullName evidence="2">Glycosyltransferase, family 2 protein</fullName>
    </submittedName>
</protein>
<sequence length="900" mass="104057">MYRILMVSESYRHGGVETYIDTMSSWLHGKDCKLYLATGESNENKVVHTSIDKYYCGLKLSHNNSLDELLKTIDELRNIIREQNIDVVHAHPFGSIIPSVFAAKLENKKLVLTVHGPSTITSFSGTSYNDLLRYIIGCSVDLTLYVSEEMKFISEPFFRRDGMILPNFFDFNELNNKGRNDKNIAHVSKQKWVVVSRIDAQKLPGIIHFIELASKSNQIYEVDIIGNGPVLDELIDYIKSHELLWVNIIGEVAKPSELFEKYFGMAGMGRALLEGIIAGMPSVLVGYDGVKGIINNALFEKAKTCNFSGRSLRTIEEEDFERDLTNIKILDEIEVCNYDVNKVLPSYLTKLGQVDTTAPEVLYSLYYYLQSSNLTNASDESYISSPIFLGGIYTYATRRNIDHLYQRIHDLEETMSQRLHDANITNKFHNEGVAEKLSRIEASLKTFHSYLEHKNVKNKSIKINRMKSLFLNIKWLFDKNKRYVALKNMYWSLPEWLRLKLDRYRHRYVQKKLLSNASNINLYQDVTTEECSVCEPDWLLAAKNSSKLLIVPCGFEFDELVNQRPINAAKEFSALGFTVLFVAWQWSPNEKLSKGCGLVYDKVYQVPLYEFTNAVSNINYYFGEAIFLITMPAKIFLDISYVLRRNNFSIVYDIMDEWEEFNLAGQAPWYKKDIEEGILLSADSVFCVAPSLKEKFSFIREDIDVLGNGYSEIVLGDNKFIADRNAKKIGYVGHLTDAWFDWNFIFRLALDNKEYEIHIIGYGEPDYIHDALKKHSNIFFHGKVYPKDLHKHIKHWSIGLIPFKKGKLSQAVDPIKIYEYLFFGLDVIVTGIEHLSSYPNTVVVDVDKERLEQVNIDELKLRVNKKDINEFLLKTSWHARFEYMEKISKNKRIGRLYDHE</sequence>
<dbReference type="SUPFAM" id="SSF53756">
    <property type="entry name" value="UDP-Glycosyltransferase/glycogen phosphorylase"/>
    <property type="match status" value="2"/>
</dbReference>
<dbReference type="EMBL" id="KC999970">
    <property type="protein sequence ID" value="AID71053.1"/>
    <property type="molecule type" value="Genomic_DNA"/>
</dbReference>
<dbReference type="PANTHER" id="PTHR45871:SF1">
    <property type="entry name" value="PHOSPHATIDYLINOSITOL N-ACETYLGLUCOSAMINYLTRANSFERASE SUBUNIT A"/>
    <property type="match status" value="1"/>
</dbReference>
<dbReference type="InterPro" id="IPR028098">
    <property type="entry name" value="Glyco_trans_4-like_N"/>
</dbReference>
<gene>
    <name evidence="2" type="primary">wbxZ</name>
</gene>
<reference evidence="2" key="1">
    <citation type="journal article" date="2013" name="PLoS ONE">
        <title>Implication of lateral genetic transfer in the emergence of Aeromonas hydrophila isolates of epidemic outbreaks in channel catfish.</title>
        <authorList>
            <person name="Hossain M.J."/>
            <person name="Waldbieser G.C."/>
            <person name="Sun D."/>
            <person name="Capps N.K."/>
            <person name="Hemstreet W.B."/>
            <person name="Carlisle K."/>
            <person name="Griffin M.J."/>
            <person name="Khoo L."/>
            <person name="Goodwin A.E."/>
            <person name="Sonstegard T.S."/>
            <person name="Schroeder S."/>
            <person name="Hayden K."/>
            <person name="Newton J.C."/>
            <person name="Terhune J.S."/>
            <person name="Liles M.R."/>
        </authorList>
    </citation>
    <scope>NUCLEOTIDE SEQUENCE</scope>
    <source>
        <strain evidence="2">AL06-01</strain>
    </source>
</reference>